<dbReference type="Pfam" id="PF06029">
    <property type="entry name" value="AlkA_N"/>
    <property type="match status" value="1"/>
</dbReference>
<dbReference type="SUPFAM" id="SSF48150">
    <property type="entry name" value="DNA-glycosylase"/>
    <property type="match status" value="1"/>
</dbReference>
<accession>A0A1Q5Q5A2</accession>
<keyword evidence="3" id="KW-0227">DNA damage</keyword>
<dbReference type="InterPro" id="IPR003265">
    <property type="entry name" value="HhH-GPD_domain"/>
</dbReference>
<dbReference type="GO" id="GO:0032993">
    <property type="term" value="C:protein-DNA complex"/>
    <property type="evidence" value="ECO:0007669"/>
    <property type="project" value="TreeGrafter"/>
</dbReference>
<proteinExistence type="predicted"/>
<dbReference type="GO" id="GO:0005737">
    <property type="term" value="C:cytoplasm"/>
    <property type="evidence" value="ECO:0007669"/>
    <property type="project" value="TreeGrafter"/>
</dbReference>
<evidence type="ECO:0000256" key="4">
    <source>
        <dbReference type="ARBA" id="ARBA00023204"/>
    </source>
</evidence>
<dbReference type="Gene3D" id="1.10.340.30">
    <property type="entry name" value="Hypothetical protein, domain 2"/>
    <property type="match status" value="1"/>
</dbReference>
<dbReference type="GO" id="GO:0043916">
    <property type="term" value="F:DNA-7-methylguanine glycosylase activity"/>
    <property type="evidence" value="ECO:0007669"/>
    <property type="project" value="TreeGrafter"/>
</dbReference>
<dbReference type="InterPro" id="IPR023170">
    <property type="entry name" value="HhH_base_excis_C"/>
</dbReference>
<dbReference type="SMART" id="SM01009">
    <property type="entry name" value="AlkA_N"/>
    <property type="match status" value="1"/>
</dbReference>
<gene>
    <name evidence="7" type="ORF">BSZ39_01985</name>
</gene>
<dbReference type="InterPro" id="IPR011257">
    <property type="entry name" value="DNA_glycosylase"/>
</dbReference>
<dbReference type="Gene3D" id="1.10.1670.10">
    <property type="entry name" value="Helix-hairpin-Helix base-excision DNA repair enzymes (C-terminal)"/>
    <property type="match status" value="1"/>
</dbReference>
<name>A0A1Q5Q5A2_9ACTO</name>
<dbReference type="GO" id="GO:0006307">
    <property type="term" value="P:DNA alkylation repair"/>
    <property type="evidence" value="ECO:0007669"/>
    <property type="project" value="TreeGrafter"/>
</dbReference>
<dbReference type="PANTHER" id="PTHR43003">
    <property type="entry name" value="DNA-3-METHYLADENINE GLYCOSYLASE"/>
    <property type="match status" value="1"/>
</dbReference>
<dbReference type="SMART" id="SM00478">
    <property type="entry name" value="ENDO3c"/>
    <property type="match status" value="1"/>
</dbReference>
<protein>
    <recommendedName>
        <fullName evidence="2">DNA-3-methyladenine glycosylase II</fullName>
        <ecNumber evidence="2">3.2.2.21</ecNumber>
    </recommendedName>
</protein>
<evidence type="ECO:0000313" key="7">
    <source>
        <dbReference type="EMBL" id="OKL54869.1"/>
    </source>
</evidence>
<dbReference type="SUPFAM" id="SSF55945">
    <property type="entry name" value="TATA-box binding protein-like"/>
    <property type="match status" value="1"/>
</dbReference>
<dbReference type="GO" id="GO:0006285">
    <property type="term" value="P:base-excision repair, AP site formation"/>
    <property type="evidence" value="ECO:0007669"/>
    <property type="project" value="TreeGrafter"/>
</dbReference>
<evidence type="ECO:0000259" key="5">
    <source>
        <dbReference type="SMART" id="SM00478"/>
    </source>
</evidence>
<comment type="caution">
    <text evidence="7">The sequence shown here is derived from an EMBL/GenBank/DDBJ whole genome shotgun (WGS) entry which is preliminary data.</text>
</comment>
<keyword evidence="8" id="KW-1185">Reference proteome</keyword>
<dbReference type="PANTHER" id="PTHR43003:SF13">
    <property type="entry name" value="DNA-3-METHYLADENINE GLYCOSYLASE 2"/>
    <property type="match status" value="1"/>
</dbReference>
<evidence type="ECO:0000313" key="8">
    <source>
        <dbReference type="Proteomes" id="UP000185628"/>
    </source>
</evidence>
<keyword evidence="4" id="KW-0234">DNA repair</keyword>
<dbReference type="Gene3D" id="3.30.310.20">
    <property type="entry name" value="DNA-3-methyladenine glycosylase AlkA, N-terminal domain"/>
    <property type="match status" value="1"/>
</dbReference>
<dbReference type="EMBL" id="MQVR01000006">
    <property type="protein sequence ID" value="OKL54869.1"/>
    <property type="molecule type" value="Genomic_DNA"/>
</dbReference>
<evidence type="ECO:0000256" key="2">
    <source>
        <dbReference type="ARBA" id="ARBA00012000"/>
    </source>
</evidence>
<dbReference type="CDD" id="cd00056">
    <property type="entry name" value="ENDO3c"/>
    <property type="match status" value="1"/>
</dbReference>
<dbReference type="AlphaFoldDB" id="A0A1Q5Q5A2"/>
<dbReference type="InterPro" id="IPR051912">
    <property type="entry name" value="Alkylbase_DNA_Glycosylase/TA"/>
</dbReference>
<dbReference type="InterPro" id="IPR010316">
    <property type="entry name" value="AlkA_N"/>
</dbReference>
<evidence type="ECO:0000259" key="6">
    <source>
        <dbReference type="SMART" id="SM01009"/>
    </source>
</evidence>
<dbReference type="EC" id="3.2.2.21" evidence="2"/>
<feature type="domain" description="DNA-3-methyladenine glycosylase AlkA N-terminal" evidence="6">
    <location>
        <begin position="4"/>
        <end position="120"/>
    </location>
</feature>
<dbReference type="InterPro" id="IPR037046">
    <property type="entry name" value="AlkA_N_sf"/>
</dbReference>
<sequence>MRRTLQTHTPSDSRGVFQWLAYRAITGMEKAGQTRYSRTVRLPGGPAWFEVRVLPSSPTHLVLDAVLSDSHDTAELITRVRRLFDLDADSRVIDYALRSQPEIAPLISRCPGIRLSGTVDPHELLIRTIIGQQISVAQARSTLTTLVTHLGEPMTGADDDLHRMFPTMEAIAERGSEVLRGPRARIDAVIDSARALADGSLTITRDDDSHDLRARLLNRRGIGPWTADYVRMRVLGEPDVLLAGDSALRAGARRLGLPHDAKGLTAWAERCAPWRSYLSTHLWSA</sequence>
<dbReference type="GO" id="GO:0008725">
    <property type="term" value="F:DNA-3-methyladenine glycosylase activity"/>
    <property type="evidence" value="ECO:0007669"/>
    <property type="project" value="TreeGrafter"/>
</dbReference>
<organism evidence="7 8">
    <name type="scientific">Bowdeniella nasicola</name>
    <dbReference type="NCBI Taxonomy" id="208480"/>
    <lineage>
        <taxon>Bacteria</taxon>
        <taxon>Bacillati</taxon>
        <taxon>Actinomycetota</taxon>
        <taxon>Actinomycetes</taxon>
        <taxon>Actinomycetales</taxon>
        <taxon>Actinomycetaceae</taxon>
        <taxon>Bowdeniella</taxon>
    </lineage>
</organism>
<dbReference type="GO" id="GO:0032131">
    <property type="term" value="F:alkylated DNA binding"/>
    <property type="evidence" value="ECO:0007669"/>
    <property type="project" value="TreeGrafter"/>
</dbReference>
<feature type="domain" description="HhH-GPD" evidence="5">
    <location>
        <begin position="130"/>
        <end position="285"/>
    </location>
</feature>
<reference evidence="8" key="1">
    <citation type="submission" date="2016-12" db="EMBL/GenBank/DDBJ databases">
        <authorList>
            <person name="Meng X."/>
        </authorList>
    </citation>
    <scope>NUCLEOTIDE SEQUENCE [LARGE SCALE GENOMIC DNA]</scope>
    <source>
        <strain evidence="8">DSM 19116</strain>
    </source>
</reference>
<comment type="catalytic activity">
    <reaction evidence="1">
        <text>Hydrolysis of alkylated DNA, releasing 3-methyladenine, 3-methylguanine, 7-methylguanine and 7-methyladenine.</text>
        <dbReference type="EC" id="3.2.2.21"/>
    </reaction>
</comment>
<evidence type="ECO:0000256" key="1">
    <source>
        <dbReference type="ARBA" id="ARBA00000086"/>
    </source>
</evidence>
<dbReference type="Proteomes" id="UP000185628">
    <property type="component" value="Unassembled WGS sequence"/>
</dbReference>
<evidence type="ECO:0000256" key="3">
    <source>
        <dbReference type="ARBA" id="ARBA00022763"/>
    </source>
</evidence>